<organism evidence="2 3">
    <name type="scientific">Blattamonas nauphoetae</name>
    <dbReference type="NCBI Taxonomy" id="2049346"/>
    <lineage>
        <taxon>Eukaryota</taxon>
        <taxon>Metamonada</taxon>
        <taxon>Preaxostyla</taxon>
        <taxon>Oxymonadida</taxon>
        <taxon>Blattamonas</taxon>
    </lineage>
</organism>
<dbReference type="EMBL" id="JARBJD010000538">
    <property type="protein sequence ID" value="KAK2941190.1"/>
    <property type="molecule type" value="Genomic_DNA"/>
</dbReference>
<evidence type="ECO:0000313" key="2">
    <source>
        <dbReference type="EMBL" id="KAK2941190.1"/>
    </source>
</evidence>
<evidence type="ECO:0000313" key="3">
    <source>
        <dbReference type="Proteomes" id="UP001281761"/>
    </source>
</evidence>
<accession>A0ABQ9WNY6</accession>
<evidence type="ECO:0008006" key="4">
    <source>
        <dbReference type="Google" id="ProtNLM"/>
    </source>
</evidence>
<feature type="signal peptide" evidence="1">
    <location>
        <begin position="1"/>
        <end position="17"/>
    </location>
</feature>
<evidence type="ECO:0000256" key="1">
    <source>
        <dbReference type="SAM" id="SignalP"/>
    </source>
</evidence>
<name>A0ABQ9WNY6_9EUKA</name>
<sequence length="248" mass="28304">MFTLLLSSIIVALEVDGATFHIEQLTRKEFALFYSSHKSPLREDYSLELSDEVIHYNFMSVLQGEHECEHRENAMAIAVPRQADLCFAVADANTVKFSRILRDPQTRQAGVRAVYESGTTFTIDVLCHRLESKNATRSSDFNYMFRWNHPAGCPRNQTKSGGIGSFIESFLDSNRDSLDVLETKKWQALPRFLVKWNEEEMDKMEILLQIVTQIVRNAHHSEAKMLNKEALEEALSTLGDNDDVTEAI</sequence>
<feature type="chain" id="PRO_5045402418" description="Secreted protein" evidence="1">
    <location>
        <begin position="18"/>
        <end position="248"/>
    </location>
</feature>
<keyword evidence="3" id="KW-1185">Reference proteome</keyword>
<keyword evidence="1" id="KW-0732">Signal</keyword>
<gene>
    <name evidence="2" type="ORF">BLNAU_23904</name>
</gene>
<proteinExistence type="predicted"/>
<comment type="caution">
    <text evidence="2">The sequence shown here is derived from an EMBL/GenBank/DDBJ whole genome shotgun (WGS) entry which is preliminary data.</text>
</comment>
<reference evidence="2 3" key="1">
    <citation type="journal article" date="2022" name="bioRxiv">
        <title>Genomics of Preaxostyla Flagellates Illuminates Evolutionary Transitions and the Path Towards Mitochondrial Loss.</title>
        <authorList>
            <person name="Novak L.V.F."/>
            <person name="Treitli S.C."/>
            <person name="Pyrih J."/>
            <person name="Halakuc P."/>
            <person name="Pipaliya S.V."/>
            <person name="Vacek V."/>
            <person name="Brzon O."/>
            <person name="Soukal P."/>
            <person name="Eme L."/>
            <person name="Dacks J.B."/>
            <person name="Karnkowska A."/>
            <person name="Elias M."/>
            <person name="Hampl V."/>
        </authorList>
    </citation>
    <scope>NUCLEOTIDE SEQUENCE [LARGE SCALE GENOMIC DNA]</scope>
    <source>
        <strain evidence="2">NAU3</strain>
        <tissue evidence="2">Gut</tissue>
    </source>
</reference>
<protein>
    <recommendedName>
        <fullName evidence="4">Secreted protein</fullName>
    </recommendedName>
</protein>
<dbReference type="Proteomes" id="UP001281761">
    <property type="component" value="Unassembled WGS sequence"/>
</dbReference>